<proteinExistence type="inferred from homology"/>
<feature type="transmembrane region" description="Helical" evidence="8">
    <location>
        <begin position="184"/>
        <end position="202"/>
    </location>
</feature>
<dbReference type="OrthoDB" id="9811552at2"/>
<dbReference type="Pfam" id="PF00528">
    <property type="entry name" value="BPD_transp_1"/>
    <property type="match status" value="1"/>
</dbReference>
<gene>
    <name evidence="10" type="ORF">SAMN02745751_03223</name>
</gene>
<dbReference type="CDD" id="cd06261">
    <property type="entry name" value="TM_PBP2"/>
    <property type="match status" value="1"/>
</dbReference>
<feature type="transmembrane region" description="Helical" evidence="8">
    <location>
        <begin position="20"/>
        <end position="39"/>
    </location>
</feature>
<dbReference type="NCBIfam" id="TIGR01726">
    <property type="entry name" value="HEQRo_perm_3TM"/>
    <property type="match status" value="1"/>
</dbReference>
<comment type="subcellular location">
    <subcellularLocation>
        <location evidence="1 8">Cell membrane</location>
        <topology evidence="1 8">Multi-pass membrane protein</topology>
    </subcellularLocation>
</comment>
<protein>
    <submittedName>
        <fullName evidence="10">Amino acid ABC transporter membrane protein, PAAT family (TC 3.A.1.3.-)</fullName>
    </submittedName>
</protein>
<dbReference type="Gene3D" id="1.10.3720.10">
    <property type="entry name" value="MetI-like"/>
    <property type="match status" value="1"/>
</dbReference>
<dbReference type="InterPro" id="IPR035906">
    <property type="entry name" value="MetI-like_sf"/>
</dbReference>
<dbReference type="PANTHER" id="PTHR30614">
    <property type="entry name" value="MEMBRANE COMPONENT OF AMINO ACID ABC TRANSPORTER"/>
    <property type="match status" value="1"/>
</dbReference>
<dbReference type="PROSITE" id="PS50928">
    <property type="entry name" value="ABC_TM1"/>
    <property type="match status" value="1"/>
</dbReference>
<dbReference type="RefSeq" id="WP_073050588.1">
    <property type="nucleotide sequence ID" value="NZ_FQZL01000033.1"/>
</dbReference>
<evidence type="ECO:0000256" key="1">
    <source>
        <dbReference type="ARBA" id="ARBA00004651"/>
    </source>
</evidence>
<name>A0A1M6LN83_9FIRM</name>
<keyword evidence="11" id="KW-1185">Reference proteome</keyword>
<dbReference type="GO" id="GO:0006865">
    <property type="term" value="P:amino acid transport"/>
    <property type="evidence" value="ECO:0007669"/>
    <property type="project" value="UniProtKB-KW"/>
</dbReference>
<evidence type="ECO:0000256" key="7">
    <source>
        <dbReference type="ARBA" id="ARBA00023136"/>
    </source>
</evidence>
<evidence type="ECO:0000256" key="4">
    <source>
        <dbReference type="ARBA" id="ARBA00022692"/>
    </source>
</evidence>
<evidence type="ECO:0000256" key="6">
    <source>
        <dbReference type="ARBA" id="ARBA00022989"/>
    </source>
</evidence>
<dbReference type="InterPro" id="IPR043429">
    <property type="entry name" value="ArtM/GltK/GlnP/TcyL/YhdX-like"/>
</dbReference>
<organism evidence="10 11">
    <name type="scientific">Dethiosulfatibacter aminovorans DSM 17477</name>
    <dbReference type="NCBI Taxonomy" id="1121476"/>
    <lineage>
        <taxon>Bacteria</taxon>
        <taxon>Bacillati</taxon>
        <taxon>Bacillota</taxon>
        <taxon>Tissierellia</taxon>
        <taxon>Dethiosulfatibacter</taxon>
    </lineage>
</organism>
<evidence type="ECO:0000259" key="9">
    <source>
        <dbReference type="PROSITE" id="PS50928"/>
    </source>
</evidence>
<dbReference type="PANTHER" id="PTHR30614:SF0">
    <property type="entry name" value="L-CYSTINE TRANSPORT SYSTEM PERMEASE PROTEIN TCYL"/>
    <property type="match status" value="1"/>
</dbReference>
<feature type="domain" description="ABC transmembrane type-1" evidence="9">
    <location>
        <begin position="15"/>
        <end position="202"/>
    </location>
</feature>
<dbReference type="Proteomes" id="UP000184052">
    <property type="component" value="Unassembled WGS sequence"/>
</dbReference>
<dbReference type="InterPro" id="IPR000515">
    <property type="entry name" value="MetI-like"/>
</dbReference>
<accession>A0A1M6LN83</accession>
<dbReference type="SUPFAM" id="SSF161098">
    <property type="entry name" value="MetI-like"/>
    <property type="match status" value="1"/>
</dbReference>
<evidence type="ECO:0000313" key="11">
    <source>
        <dbReference type="Proteomes" id="UP000184052"/>
    </source>
</evidence>
<evidence type="ECO:0000256" key="5">
    <source>
        <dbReference type="ARBA" id="ARBA00022970"/>
    </source>
</evidence>
<feature type="transmembrane region" description="Helical" evidence="8">
    <location>
        <begin position="60"/>
        <end position="80"/>
    </location>
</feature>
<sequence length="213" mass="24069">MDYYSSMLKFILEGAGITLKIYFVTLVLSIPIGMTLAVLRTNGNKLICGIIDTYTWIIRGTPLLLQLYFINFGLPVYGIAFQRMTVAYIGFTINYAAYFTEIFRGGIESIDKGQYEAAETLGMSRTKTFMHIILPQGVKRVLPSVTNETITLVKDTALVAAIALGDILRQTKLIASREFVTDPYLVAAVLYLLMTLVVVRIFRRVERRFSYFN</sequence>
<evidence type="ECO:0000256" key="2">
    <source>
        <dbReference type="ARBA" id="ARBA00022448"/>
    </source>
</evidence>
<dbReference type="STRING" id="1121476.SAMN02745751_03223"/>
<dbReference type="AlphaFoldDB" id="A0A1M6LN83"/>
<keyword evidence="7 8" id="KW-0472">Membrane</keyword>
<keyword evidence="3" id="KW-1003">Cell membrane</keyword>
<evidence type="ECO:0000256" key="8">
    <source>
        <dbReference type="RuleBase" id="RU363032"/>
    </source>
</evidence>
<dbReference type="GO" id="GO:0043190">
    <property type="term" value="C:ATP-binding cassette (ABC) transporter complex"/>
    <property type="evidence" value="ECO:0007669"/>
    <property type="project" value="InterPro"/>
</dbReference>
<evidence type="ECO:0000313" key="10">
    <source>
        <dbReference type="EMBL" id="SHJ72603.1"/>
    </source>
</evidence>
<evidence type="ECO:0000256" key="3">
    <source>
        <dbReference type="ARBA" id="ARBA00022475"/>
    </source>
</evidence>
<dbReference type="InterPro" id="IPR010065">
    <property type="entry name" value="AA_ABC_transptr_permease_3TM"/>
</dbReference>
<keyword evidence="5" id="KW-0029">Amino-acid transport</keyword>
<keyword evidence="4 8" id="KW-0812">Transmembrane</keyword>
<dbReference type="EMBL" id="FQZL01000033">
    <property type="protein sequence ID" value="SHJ72603.1"/>
    <property type="molecule type" value="Genomic_DNA"/>
</dbReference>
<keyword evidence="6 8" id="KW-1133">Transmembrane helix</keyword>
<keyword evidence="2 8" id="KW-0813">Transport</keyword>
<dbReference type="GO" id="GO:0022857">
    <property type="term" value="F:transmembrane transporter activity"/>
    <property type="evidence" value="ECO:0007669"/>
    <property type="project" value="InterPro"/>
</dbReference>
<comment type="similarity">
    <text evidence="8">Belongs to the binding-protein-dependent transport system permease family.</text>
</comment>
<reference evidence="10 11" key="1">
    <citation type="submission" date="2016-11" db="EMBL/GenBank/DDBJ databases">
        <authorList>
            <person name="Jaros S."/>
            <person name="Januszkiewicz K."/>
            <person name="Wedrychowicz H."/>
        </authorList>
    </citation>
    <scope>NUCLEOTIDE SEQUENCE [LARGE SCALE GENOMIC DNA]</scope>
    <source>
        <strain evidence="10 11">DSM 17477</strain>
    </source>
</reference>